<dbReference type="OrthoDB" id="9757650at2"/>
<dbReference type="SUPFAM" id="SSF52129">
    <property type="entry name" value="Caspase-like"/>
    <property type="match status" value="1"/>
</dbReference>
<dbReference type="Gene3D" id="2.60.40.10">
    <property type="entry name" value="Immunoglobulins"/>
    <property type="match status" value="1"/>
</dbReference>
<feature type="signal peptide" evidence="1">
    <location>
        <begin position="1"/>
        <end position="26"/>
    </location>
</feature>
<evidence type="ECO:0000259" key="2">
    <source>
        <dbReference type="Pfam" id="PF01364"/>
    </source>
</evidence>
<dbReference type="InterPro" id="IPR001769">
    <property type="entry name" value="Gingipain"/>
</dbReference>
<keyword evidence="1" id="KW-0732">Signal</keyword>
<feature type="domain" description="Gingipain" evidence="2">
    <location>
        <begin position="407"/>
        <end position="767"/>
    </location>
</feature>
<dbReference type="RefSeq" id="WP_089678579.1">
    <property type="nucleotide sequence ID" value="NZ_FNFO01000001.1"/>
</dbReference>
<dbReference type="InterPro" id="IPR013783">
    <property type="entry name" value="Ig-like_fold"/>
</dbReference>
<dbReference type="GO" id="GO:0008234">
    <property type="term" value="F:cysteine-type peptidase activity"/>
    <property type="evidence" value="ECO:0007669"/>
    <property type="project" value="InterPro"/>
</dbReference>
<feature type="chain" id="PRO_5011438337" evidence="1">
    <location>
        <begin position="27"/>
        <end position="1696"/>
    </location>
</feature>
<dbReference type="InterPro" id="IPR029030">
    <property type="entry name" value="Caspase-like_dom_sf"/>
</dbReference>
<reference evidence="3 4" key="1">
    <citation type="submission" date="2016-10" db="EMBL/GenBank/DDBJ databases">
        <authorList>
            <person name="de Groot N.N."/>
        </authorList>
    </citation>
    <scope>NUCLEOTIDE SEQUENCE [LARGE SCALE GENOMIC DNA]</scope>
    <source>
        <strain evidence="3 4">DSM 25186</strain>
    </source>
</reference>
<evidence type="ECO:0000313" key="4">
    <source>
        <dbReference type="Proteomes" id="UP000198510"/>
    </source>
</evidence>
<dbReference type="Gene3D" id="2.60.40.4070">
    <property type="match status" value="1"/>
</dbReference>
<keyword evidence="4" id="KW-1185">Reference proteome</keyword>
<name>A0A1G8XWJ1_9BACT</name>
<dbReference type="CDD" id="cd02258">
    <property type="entry name" value="Peptidase_C25_N"/>
    <property type="match status" value="1"/>
</dbReference>
<dbReference type="STRING" id="1075417.SAMN05421823_101498"/>
<protein>
    <submittedName>
        <fullName evidence="3">Peptidase family C25</fullName>
    </submittedName>
</protein>
<accession>A0A1G8XWJ1</accession>
<dbReference type="GO" id="GO:0006508">
    <property type="term" value="P:proteolysis"/>
    <property type="evidence" value="ECO:0007669"/>
    <property type="project" value="InterPro"/>
</dbReference>
<dbReference type="Proteomes" id="UP000198510">
    <property type="component" value="Unassembled WGS sequence"/>
</dbReference>
<dbReference type="Gene3D" id="3.40.50.1460">
    <property type="match status" value="1"/>
</dbReference>
<gene>
    <name evidence="3" type="ORF">SAMN05421823_101498</name>
</gene>
<proteinExistence type="predicted"/>
<evidence type="ECO:0000313" key="3">
    <source>
        <dbReference type="EMBL" id="SDJ94969.1"/>
    </source>
</evidence>
<evidence type="ECO:0000256" key="1">
    <source>
        <dbReference type="SAM" id="SignalP"/>
    </source>
</evidence>
<dbReference type="EMBL" id="FNFO01000001">
    <property type="protein sequence ID" value="SDJ94969.1"/>
    <property type="molecule type" value="Genomic_DNA"/>
</dbReference>
<organism evidence="3 4">
    <name type="scientific">Catalinimonas alkaloidigena</name>
    <dbReference type="NCBI Taxonomy" id="1075417"/>
    <lineage>
        <taxon>Bacteria</taxon>
        <taxon>Pseudomonadati</taxon>
        <taxon>Bacteroidota</taxon>
        <taxon>Cytophagia</taxon>
        <taxon>Cytophagales</taxon>
        <taxon>Catalimonadaceae</taxon>
        <taxon>Catalinimonas</taxon>
    </lineage>
</organism>
<sequence>MKQVYARKLLKGWLALWLGWVCTAQAQLPDTRSWITYNQPYLKILVAQNGIYRITRDELVQAGMPSATNPQNWQLFRRGQEQALYVPNGGEFLEFYGQINDGQLDTYLYDAPEDQLQAYFSLFSDTAVYYLKWQGSIGQRMPSLNLTPAVPAEAYHLAELVPVYRGGEYADGVGAEYTGGANFYSSTYDAGEGWVSPRIQASSATSLTDRTIGNITNIYTSASEPIQLELNIVGRNFSNPQRVVIAAGPTTSTLQPLETAEFPQNEPYKNTYTLPLSSVGTDGSVTLRLTPQGGSNVSYAYARVTFPQQLRWSGGRMQVLNLKPNAGGLSRVELAGASATLQVYDITDPNRVRRLTSTFNEISQVLSFGVNNTEAGRRILINDASQQTPVPTLRPVTFRNLDLSSDYLMVSHPQLRLATGDVADPVEALAAHRRTAEGGGYKALVMNIEEVFDQFSYGEETPLAIRNMARVFYQPEIEKYLFLVGKGLTNNYKNTGAYRTSHFIPTYGVPASDVLFTAGLGDMDPHVPAMAVGRLAARTAQQVYNYYQKIVQHDQAGYTALWRKRAIHLSGGSTKSELATFRNFIENYADIIEQPYFGADVVLKSKRTDNTIDTVNIVPEVNEGVSVITAFGHSSTSGTDVDFGYVSSPVQGFANEGKYPLIVMNGCSSGNIFSTNNQTISEDWILTPKKGGIAFMAHGYLGLPSQLNRHTLLLYETLFADSAFWGAPVGRAHQETIHRFVENDNNLSIFDLGMIQQYALHGDPAVRTFAPGAPDYAITDASLSLRAFDEPLITAASDSFQLCVVVKNFGKVQVDSFAVSVRREVANQQLELPWQQFPATWRQDTLCITIYNDGEGTQYTGTNRFEVKIDAGDSIAELNELNNTAVLERFVPAGSVTALFPREFGVSGGDTLQLVALSAAVLSQERGFLFELDTTQQFNSALLKRSEMVRGVRTATWSTPVPSVADSTVFYWRVRYAEIVDPQDSLWNTSSFTWIPDGPDGWAQRHYYQWQRDARSQIDLNATTRNWEFQQVSSQVEVRAIGGSGASRKANTQLFINGAPQLFLNPSVGSDPTGCTYNNTLLAVAFDGSSLLPYQVAFEPYYDYNDAGCGINPRFIYGFTQINGFYTSIQKELINYLDTIPEGDYVLLFNNGGLKYNGTGAAFTPAVQAKLREIGVDPVKFAALQNGDPWICLGRKGAAPGEALEVYANPDSTLEGQPIPTGEQQISLVHQLMGQYEEGTITSRRIGPALSWATLQHQVVRADTSDRYQLSLYGTTLAGTSAVLENDVTTANFSLTSVDAQQYPYLYLQMKVRDQARQTPPQLKHWQVFYTAAPEGILLAGLRGETVTSIPDKQQGERFSVPFTFENISSQDFADSLSVEIRLTELRNNEIETIRQKVRPVAAGDTVLLYVPINTLDRLGENRLEVQVNLYDQQPEQYYENNAIELTFDVIGDETNPILDVAFDGRRIMDGDIVSPTPVISVSLKDENLNQIRQNPEGITLFLRTPENQSQGDVGFVPIDLNDPGLTWQPADEKNNFRLSYRPEEKFGDGTYTLRVQASDLSGNPSGRNGYEINFEVINASTITHFYPYPNPFTTQTRFVFTLTGSEIPDDLKIQIMTVSGKVVREIFKEELGNLHIGHNLTDFAWDGTDTYGDRLANGLYLYRVILKHSGETFQHNEMDSGRGFKQDYGKLYILR</sequence>
<dbReference type="Pfam" id="PF01364">
    <property type="entry name" value="Peptidase_C25"/>
    <property type="match status" value="1"/>
</dbReference>